<evidence type="ECO:0000256" key="2">
    <source>
        <dbReference type="ARBA" id="ARBA00022448"/>
    </source>
</evidence>
<keyword evidence="13" id="KW-1185">Reference proteome</keyword>
<dbReference type="PROSITE" id="PS50893">
    <property type="entry name" value="ABC_TRANSPORTER_2"/>
    <property type="match status" value="1"/>
</dbReference>
<keyword evidence="4 9" id="KW-0812">Transmembrane</keyword>
<dbReference type="PROSITE" id="PS50929">
    <property type="entry name" value="ABC_TM1F"/>
    <property type="match status" value="1"/>
</dbReference>
<dbReference type="Pfam" id="PF00664">
    <property type="entry name" value="ABC_membrane"/>
    <property type="match status" value="1"/>
</dbReference>
<keyword evidence="6 12" id="KW-0067">ATP-binding</keyword>
<evidence type="ECO:0000256" key="1">
    <source>
        <dbReference type="ARBA" id="ARBA00004651"/>
    </source>
</evidence>
<evidence type="ECO:0000256" key="7">
    <source>
        <dbReference type="ARBA" id="ARBA00022989"/>
    </source>
</evidence>
<evidence type="ECO:0000256" key="6">
    <source>
        <dbReference type="ARBA" id="ARBA00022840"/>
    </source>
</evidence>
<keyword evidence="2" id="KW-0813">Transport</keyword>
<dbReference type="InterPro" id="IPR017871">
    <property type="entry name" value="ABC_transporter-like_CS"/>
</dbReference>
<dbReference type="InterPro" id="IPR027417">
    <property type="entry name" value="P-loop_NTPase"/>
</dbReference>
<evidence type="ECO:0000313" key="12">
    <source>
        <dbReference type="EMBL" id="NBC68954.1"/>
    </source>
</evidence>
<dbReference type="InterPro" id="IPR039421">
    <property type="entry name" value="Type_1_exporter"/>
</dbReference>
<evidence type="ECO:0000313" key="13">
    <source>
        <dbReference type="Proteomes" id="UP000558113"/>
    </source>
</evidence>
<dbReference type="InterPro" id="IPR003439">
    <property type="entry name" value="ABC_transporter-like_ATP-bd"/>
</dbReference>
<feature type="domain" description="ABC transporter" evidence="10">
    <location>
        <begin position="341"/>
        <end position="575"/>
    </location>
</feature>
<keyword evidence="7 9" id="KW-1133">Transmembrane helix</keyword>
<dbReference type="Gene3D" id="3.40.50.300">
    <property type="entry name" value="P-loop containing nucleotide triphosphate hydrolases"/>
    <property type="match status" value="1"/>
</dbReference>
<keyword evidence="8 9" id="KW-0472">Membrane</keyword>
<evidence type="ECO:0000256" key="9">
    <source>
        <dbReference type="SAM" id="Phobius"/>
    </source>
</evidence>
<sequence length="594" mass="64602">MNAIPFSASSARRKLFSYVQPYRFWVGIKLLSTTLNAGNDIFLVYILNILVNASLAGDRPDVIKSIVYMFASVMIGLAVHYFDTYAAGRYSAYAARDMKNSLANQIDRLPVSYLDTHHSGELNTRMTASITTIENFLSGDLAALLFHLIRIGVSLTLMLFMNVPLTLFCIVMLPLAALFTNAIGKPLNSYSSRLQQSIARTNHVAQDTINGIHVVKSNNLLPVLLRKFTASLDQMLADALRIEKRNALMGSVSVFVQLAPFLAFFLFGAYLVTQGLFTGGGLVAFALLLSYLVQGLSALPNGISNYKVTIGVAEHLFAVLDLDAERTGTMHPELSSGVPALAFEQVSFSYDGQKQLLNGVSFVLEQGKKTAVVGASGSGKSTLFKLIAGYYAQQSGSLKMFDEPLSSWELSHARSKVALVSQDTFLFSGTIADNISCGDTGFTRLDVERAAQSANIHVYIQSLPAGYDTLVGERGVKLSGGQRQRISIARAILKDAPILLLDEATSALDTESEMLVQDAINRSMKGKSVLVIAHRLSTIIDADEVLVLDNGAIAERGTHAELLMRDGVYKRLYNHQLIQQQADGADSLMESKEA</sequence>
<evidence type="ECO:0000259" key="10">
    <source>
        <dbReference type="PROSITE" id="PS50893"/>
    </source>
</evidence>
<dbReference type="PANTHER" id="PTHR24221">
    <property type="entry name" value="ATP-BINDING CASSETTE SUB-FAMILY B"/>
    <property type="match status" value="1"/>
</dbReference>
<dbReference type="GO" id="GO:0034040">
    <property type="term" value="F:ATPase-coupled lipid transmembrane transporter activity"/>
    <property type="evidence" value="ECO:0007669"/>
    <property type="project" value="TreeGrafter"/>
</dbReference>
<comment type="subcellular location">
    <subcellularLocation>
        <location evidence="1">Cell membrane</location>
        <topology evidence="1">Multi-pass membrane protein</topology>
    </subcellularLocation>
</comment>
<dbReference type="InterPro" id="IPR036640">
    <property type="entry name" value="ABC1_TM_sf"/>
</dbReference>
<dbReference type="PANTHER" id="PTHR24221:SF654">
    <property type="entry name" value="ATP-BINDING CASSETTE SUB-FAMILY B MEMBER 6"/>
    <property type="match status" value="1"/>
</dbReference>
<evidence type="ECO:0000259" key="11">
    <source>
        <dbReference type="PROSITE" id="PS50929"/>
    </source>
</evidence>
<dbReference type="OrthoDB" id="9770415at2"/>
<accession>A0A7X4YP24</accession>
<evidence type="ECO:0000256" key="8">
    <source>
        <dbReference type="ARBA" id="ARBA00023136"/>
    </source>
</evidence>
<dbReference type="SMART" id="SM00382">
    <property type="entry name" value="AAA"/>
    <property type="match status" value="1"/>
</dbReference>
<dbReference type="Pfam" id="PF00005">
    <property type="entry name" value="ABC_tran"/>
    <property type="match status" value="1"/>
</dbReference>
<comment type="caution">
    <text evidence="12">The sequence shown here is derived from an EMBL/GenBank/DDBJ whole genome shotgun (WGS) entry which is preliminary data.</text>
</comment>
<keyword evidence="5" id="KW-0547">Nucleotide-binding</keyword>
<dbReference type="CDD" id="cd07346">
    <property type="entry name" value="ABC_6TM_exporters"/>
    <property type="match status" value="1"/>
</dbReference>
<dbReference type="SUPFAM" id="SSF90123">
    <property type="entry name" value="ABC transporter transmembrane region"/>
    <property type="match status" value="1"/>
</dbReference>
<dbReference type="EMBL" id="JAAAMU010000004">
    <property type="protein sequence ID" value="NBC68954.1"/>
    <property type="molecule type" value="Genomic_DNA"/>
</dbReference>
<feature type="domain" description="ABC transmembrane type-1" evidence="11">
    <location>
        <begin position="30"/>
        <end position="306"/>
    </location>
</feature>
<dbReference type="InterPro" id="IPR003593">
    <property type="entry name" value="AAA+_ATPase"/>
</dbReference>
<keyword evidence="3" id="KW-1003">Cell membrane</keyword>
<dbReference type="InterPro" id="IPR011527">
    <property type="entry name" value="ABC1_TM_dom"/>
</dbReference>
<dbReference type="SUPFAM" id="SSF52540">
    <property type="entry name" value="P-loop containing nucleoside triphosphate hydrolases"/>
    <property type="match status" value="1"/>
</dbReference>
<reference evidence="12 13" key="1">
    <citation type="submission" date="2020-01" db="EMBL/GenBank/DDBJ databases">
        <title>Paenibacillus soybeanensis sp. nov. isolated from the nodules of soybean (Glycine max(L.) Merr).</title>
        <authorList>
            <person name="Wang H."/>
        </authorList>
    </citation>
    <scope>NUCLEOTIDE SEQUENCE [LARGE SCALE GENOMIC DNA]</scope>
    <source>
        <strain evidence="12 13">DSM 23054</strain>
    </source>
</reference>
<feature type="transmembrane region" description="Helical" evidence="9">
    <location>
        <begin position="247"/>
        <end position="270"/>
    </location>
</feature>
<feature type="transmembrane region" description="Helical" evidence="9">
    <location>
        <begin position="22"/>
        <end position="46"/>
    </location>
</feature>
<protein>
    <submittedName>
        <fullName evidence="12">ATP-binding cassette domain-containing protein</fullName>
    </submittedName>
</protein>
<dbReference type="FunFam" id="3.40.50.300:FF:000221">
    <property type="entry name" value="Multidrug ABC transporter ATP-binding protein"/>
    <property type="match status" value="1"/>
</dbReference>
<evidence type="ECO:0000256" key="5">
    <source>
        <dbReference type="ARBA" id="ARBA00022741"/>
    </source>
</evidence>
<evidence type="ECO:0000256" key="3">
    <source>
        <dbReference type="ARBA" id="ARBA00022475"/>
    </source>
</evidence>
<dbReference type="GO" id="GO:0140359">
    <property type="term" value="F:ABC-type transporter activity"/>
    <property type="evidence" value="ECO:0007669"/>
    <property type="project" value="InterPro"/>
</dbReference>
<name>A0A7X4YP24_9BACL</name>
<organism evidence="12 13">
    <name type="scientific">Paenibacillus sacheonensis</name>
    <dbReference type="NCBI Taxonomy" id="742054"/>
    <lineage>
        <taxon>Bacteria</taxon>
        <taxon>Bacillati</taxon>
        <taxon>Bacillota</taxon>
        <taxon>Bacilli</taxon>
        <taxon>Bacillales</taxon>
        <taxon>Paenibacillaceae</taxon>
        <taxon>Paenibacillus</taxon>
    </lineage>
</organism>
<dbReference type="PROSITE" id="PS00211">
    <property type="entry name" value="ABC_TRANSPORTER_1"/>
    <property type="match status" value="1"/>
</dbReference>
<dbReference type="GO" id="GO:0005524">
    <property type="term" value="F:ATP binding"/>
    <property type="evidence" value="ECO:0007669"/>
    <property type="project" value="UniProtKB-KW"/>
</dbReference>
<feature type="transmembrane region" description="Helical" evidence="9">
    <location>
        <begin position="165"/>
        <end position="184"/>
    </location>
</feature>
<proteinExistence type="predicted"/>
<dbReference type="Gene3D" id="1.20.1560.10">
    <property type="entry name" value="ABC transporter type 1, transmembrane domain"/>
    <property type="match status" value="1"/>
</dbReference>
<dbReference type="Proteomes" id="UP000558113">
    <property type="component" value="Unassembled WGS sequence"/>
</dbReference>
<gene>
    <name evidence="12" type="ORF">GT003_08135</name>
</gene>
<dbReference type="GO" id="GO:0016887">
    <property type="term" value="F:ATP hydrolysis activity"/>
    <property type="evidence" value="ECO:0007669"/>
    <property type="project" value="InterPro"/>
</dbReference>
<dbReference type="AlphaFoldDB" id="A0A7X4YP24"/>
<evidence type="ECO:0000256" key="4">
    <source>
        <dbReference type="ARBA" id="ARBA00022692"/>
    </source>
</evidence>
<dbReference type="GO" id="GO:0005886">
    <property type="term" value="C:plasma membrane"/>
    <property type="evidence" value="ECO:0007669"/>
    <property type="project" value="UniProtKB-SubCell"/>
</dbReference>
<feature type="transmembrane region" description="Helical" evidence="9">
    <location>
        <begin position="66"/>
        <end position="88"/>
    </location>
</feature>
<feature type="transmembrane region" description="Helical" evidence="9">
    <location>
        <begin position="276"/>
        <end position="293"/>
    </location>
</feature>